<evidence type="ECO:0000256" key="6">
    <source>
        <dbReference type="SAM" id="MobiDB-lite"/>
    </source>
</evidence>
<comment type="subcellular location">
    <subcellularLocation>
        <location evidence="1">Nucleus</location>
    </subcellularLocation>
</comment>
<evidence type="ECO:0000256" key="2">
    <source>
        <dbReference type="ARBA" id="ARBA00022723"/>
    </source>
</evidence>
<reference evidence="7 8" key="1">
    <citation type="journal article" date="2018" name="Sci. Rep.">
        <title>Characterisation of pathogen-specific regions and novel effector candidates in Fusarium oxysporum f. sp. cepae.</title>
        <authorList>
            <person name="Armitage A.D."/>
            <person name="Taylor A."/>
            <person name="Sobczyk M.K."/>
            <person name="Baxter L."/>
            <person name="Greenfield B.P."/>
            <person name="Bates H.J."/>
            <person name="Wilson F."/>
            <person name="Jackson A.C."/>
            <person name="Ott S."/>
            <person name="Harrison R.J."/>
            <person name="Clarkson J.P."/>
        </authorList>
    </citation>
    <scope>NUCLEOTIDE SEQUENCE [LARGE SCALE GENOMIC DNA]</scope>
    <source>
        <strain evidence="7 8">Fo_A28</strain>
    </source>
</reference>
<dbReference type="PANTHER" id="PTHR46481:SF10">
    <property type="entry name" value="ZINC FINGER BED DOMAIN-CONTAINING PROTEIN 39"/>
    <property type="match status" value="1"/>
</dbReference>
<dbReference type="PANTHER" id="PTHR46481">
    <property type="entry name" value="ZINC FINGER BED DOMAIN-CONTAINING PROTEIN 4"/>
    <property type="match status" value="1"/>
</dbReference>
<evidence type="ECO:0008006" key="9">
    <source>
        <dbReference type="Google" id="ProtNLM"/>
    </source>
</evidence>
<dbReference type="VEuPathDB" id="FungiDB:FOC1_g10000925"/>
<dbReference type="EMBL" id="MRCY01000536">
    <property type="protein sequence ID" value="RKK83894.1"/>
    <property type="molecule type" value="Genomic_DNA"/>
</dbReference>
<dbReference type="InterPro" id="IPR012337">
    <property type="entry name" value="RNaseH-like_sf"/>
</dbReference>
<accession>A0A420NUF0</accession>
<dbReference type="GO" id="GO:0008270">
    <property type="term" value="F:zinc ion binding"/>
    <property type="evidence" value="ECO:0007669"/>
    <property type="project" value="UniProtKB-KW"/>
</dbReference>
<feature type="compositionally biased region" description="Basic and acidic residues" evidence="6">
    <location>
        <begin position="126"/>
        <end position="142"/>
    </location>
</feature>
<evidence type="ECO:0000313" key="8">
    <source>
        <dbReference type="Proteomes" id="UP000285860"/>
    </source>
</evidence>
<name>A0A420NUF0_FUSOX</name>
<dbReference type="VEuPathDB" id="FungiDB:FOC4_g10000547"/>
<dbReference type="GO" id="GO:0005634">
    <property type="term" value="C:nucleus"/>
    <property type="evidence" value="ECO:0007669"/>
    <property type="project" value="UniProtKB-SubCell"/>
</dbReference>
<gene>
    <name evidence="7" type="ORF">BFJ68_g17396</name>
</gene>
<dbReference type="VEuPathDB" id="FungiDB:FOMG_18082"/>
<dbReference type="VEuPathDB" id="FungiDB:FOIG_16235"/>
<keyword evidence="4" id="KW-0862">Zinc</keyword>
<evidence type="ECO:0000256" key="1">
    <source>
        <dbReference type="ARBA" id="ARBA00004123"/>
    </source>
</evidence>
<proteinExistence type="predicted"/>
<dbReference type="VEuPathDB" id="FungiDB:HZS61_008071"/>
<protein>
    <recommendedName>
        <fullName evidence="9">AC transposase</fullName>
    </recommendedName>
</protein>
<keyword evidence="5" id="KW-0539">Nucleus</keyword>
<sequence length="370" mass="42109">MVYSLHSGATQAELIAGTLRKFNITAQSLGYYIGDNATSNDTCLEELSKVLEAESGAEYPHKRRRVRCIGHIINLALQAFLLARSKEALRAALEATADEPGSTMLEEFSQQLHELDPAEIAAHSDTTTHQEQRQEERQEQPTRKPTHARGKRAATTHQQASNVDERFAGWQGIPALAKLHALAVYIRSSALHNDQWYDAVGKQLGIDNITRWSSWHRVITAALKKKPQIIQFTAEHDNDLEGNTLSSRDWEMLERTLEFLQPFYEATLEAEGAMASISQSLELLDLRLGHCEKWKALYSQPSNRDDRIIHSIDMCWFILDKYYTMTEDIPVYAAALLLDPSKRKSYIEECWPEEWHEGAFAAARSLWKEE</sequence>
<organism evidence="7 8">
    <name type="scientific">Fusarium oxysporum</name>
    <name type="common">Fusarium vascular wilt</name>
    <dbReference type="NCBI Taxonomy" id="5507"/>
    <lineage>
        <taxon>Eukaryota</taxon>
        <taxon>Fungi</taxon>
        <taxon>Dikarya</taxon>
        <taxon>Ascomycota</taxon>
        <taxon>Pezizomycotina</taxon>
        <taxon>Sordariomycetes</taxon>
        <taxon>Hypocreomycetidae</taxon>
        <taxon>Hypocreales</taxon>
        <taxon>Nectriaceae</taxon>
        <taxon>Fusarium</taxon>
        <taxon>Fusarium oxysporum species complex</taxon>
    </lineage>
</organism>
<evidence type="ECO:0000313" key="7">
    <source>
        <dbReference type="EMBL" id="RKK83894.1"/>
    </source>
</evidence>
<comment type="caution">
    <text evidence="7">The sequence shown here is derived from an EMBL/GenBank/DDBJ whole genome shotgun (WGS) entry which is preliminary data.</text>
</comment>
<feature type="non-terminal residue" evidence="7">
    <location>
        <position position="370"/>
    </location>
</feature>
<dbReference type="AlphaFoldDB" id="A0A420NUF0"/>
<evidence type="ECO:0000256" key="5">
    <source>
        <dbReference type="ARBA" id="ARBA00023242"/>
    </source>
</evidence>
<dbReference type="VEuPathDB" id="FungiDB:FOXG_22573"/>
<dbReference type="Proteomes" id="UP000285860">
    <property type="component" value="Unassembled WGS sequence"/>
</dbReference>
<dbReference type="InterPro" id="IPR052035">
    <property type="entry name" value="ZnF_BED_domain_contain"/>
</dbReference>
<evidence type="ECO:0000256" key="4">
    <source>
        <dbReference type="ARBA" id="ARBA00022833"/>
    </source>
</evidence>
<evidence type="ECO:0000256" key="3">
    <source>
        <dbReference type="ARBA" id="ARBA00022771"/>
    </source>
</evidence>
<dbReference type="VEuPathDB" id="FungiDB:FOC1_g10000930"/>
<feature type="compositionally biased region" description="Basic residues" evidence="6">
    <location>
        <begin position="144"/>
        <end position="154"/>
    </location>
</feature>
<feature type="region of interest" description="Disordered" evidence="6">
    <location>
        <begin position="124"/>
        <end position="160"/>
    </location>
</feature>
<keyword evidence="2" id="KW-0479">Metal-binding</keyword>
<keyword evidence="3" id="KW-0863">Zinc-finger</keyword>
<dbReference type="VEuPathDB" id="FungiDB:FOZG_17027"/>
<dbReference type="SUPFAM" id="SSF53098">
    <property type="entry name" value="Ribonuclease H-like"/>
    <property type="match status" value="1"/>
</dbReference>